<reference evidence="3 4" key="1">
    <citation type="submission" date="2019-02" db="EMBL/GenBank/DDBJ databases">
        <title>Sequencing the genomes of 1000 actinobacteria strains.</title>
        <authorList>
            <person name="Klenk H.-P."/>
        </authorList>
    </citation>
    <scope>NUCLEOTIDE SEQUENCE [LARGE SCALE GENOMIC DNA]</scope>
    <source>
        <strain evidence="3 4">DSM 44509</strain>
    </source>
</reference>
<dbReference type="AlphaFoldDB" id="A0A4Q7Y5H0"/>
<dbReference type="RefSeq" id="WP_341272905.1">
    <property type="nucleotide sequence ID" value="NZ_POQT01000058.1"/>
</dbReference>
<organism evidence="3 4">
    <name type="scientific">Blastococcus saxobsidens</name>
    <dbReference type="NCBI Taxonomy" id="138336"/>
    <lineage>
        <taxon>Bacteria</taxon>
        <taxon>Bacillati</taxon>
        <taxon>Actinomycetota</taxon>
        <taxon>Actinomycetes</taxon>
        <taxon>Geodermatophilales</taxon>
        <taxon>Geodermatophilaceae</taxon>
        <taxon>Blastococcus</taxon>
    </lineage>
</organism>
<comment type="caution">
    <text evidence="3">The sequence shown here is derived from an EMBL/GenBank/DDBJ whole genome shotgun (WGS) entry which is preliminary data.</text>
</comment>
<protein>
    <submittedName>
        <fullName evidence="3">Uncharacterized protein DUF222</fullName>
    </submittedName>
</protein>
<dbReference type="Proteomes" id="UP000292507">
    <property type="component" value="Unassembled WGS sequence"/>
</dbReference>
<gene>
    <name evidence="3" type="ORF">BKA19_1552</name>
</gene>
<sequence length="436" mass="45775">MRSTSPADAVARLAAALDDLAGADLTGAFEPQLIERLESLLVAGNRLAAEVARTVRQCELAGAAGHDGKATMASWLRGHARLSAAAANQLVRNGRTLAQLPAVASAAARGDVSPEAVSVIAPVVAPDNLAAAQAQGIDIEAITAALVDVATHASHEDLRRAVAHYLACLDPDGPEPDPTEQRSLTMAKHADGSLSFRGELDAVGGEKFQAALESILQASRPAGDTRTRAQQSADALVQLCDNALASGNLPILRTQKPHVVVRVDLADLVDPATGPGAAQTSFGTLISAARARWLACDGGISRIVIGPDGEVLDYGRRQRVSPPQLRRAIDYRDRGCGVVERAERRLRRPRPLVRRPPPPALDRRRRDQPRELRAAVRTPLARWSTTASASNETPTADGAPGAPTAPRSCCCPTSPGGPPTPVRAEWTGGPPHRTGT</sequence>
<accession>A0A4Q7Y5H0</accession>
<dbReference type="Pfam" id="PF02720">
    <property type="entry name" value="DUF222"/>
    <property type="match status" value="1"/>
</dbReference>
<evidence type="ECO:0000313" key="3">
    <source>
        <dbReference type="EMBL" id="RZU31868.1"/>
    </source>
</evidence>
<feature type="domain" description="DUF222" evidence="2">
    <location>
        <begin position="37"/>
        <end position="333"/>
    </location>
</feature>
<feature type="region of interest" description="Disordered" evidence="1">
    <location>
        <begin position="349"/>
        <end position="436"/>
    </location>
</feature>
<feature type="compositionally biased region" description="Low complexity" evidence="1">
    <location>
        <begin position="393"/>
        <end position="406"/>
    </location>
</feature>
<evidence type="ECO:0000259" key="2">
    <source>
        <dbReference type="Pfam" id="PF02720"/>
    </source>
</evidence>
<dbReference type="InterPro" id="IPR003870">
    <property type="entry name" value="DUF222"/>
</dbReference>
<feature type="compositionally biased region" description="Basic and acidic residues" evidence="1">
    <location>
        <begin position="361"/>
        <end position="374"/>
    </location>
</feature>
<feature type="compositionally biased region" description="Polar residues" evidence="1">
    <location>
        <begin position="383"/>
        <end position="392"/>
    </location>
</feature>
<evidence type="ECO:0000256" key="1">
    <source>
        <dbReference type="SAM" id="MobiDB-lite"/>
    </source>
</evidence>
<keyword evidence="4" id="KW-1185">Reference proteome</keyword>
<evidence type="ECO:0000313" key="4">
    <source>
        <dbReference type="Proteomes" id="UP000292507"/>
    </source>
</evidence>
<dbReference type="EMBL" id="SHKV01000001">
    <property type="protein sequence ID" value="RZU31868.1"/>
    <property type="molecule type" value="Genomic_DNA"/>
</dbReference>
<name>A0A4Q7Y5H0_9ACTN</name>
<proteinExistence type="predicted"/>